<evidence type="ECO:0000313" key="2">
    <source>
        <dbReference type="EMBL" id="UYP47232.1"/>
    </source>
</evidence>
<reference evidence="2" key="1">
    <citation type="submission" date="2022-09" db="EMBL/GenBank/DDBJ databases">
        <title>Actin cytoskeleton and complex cell architecture in an #Asgard archaeon.</title>
        <authorList>
            <person name="Ponce Toledo R.I."/>
            <person name="Schleper C."/>
            <person name="Rodrigues Oliveira T."/>
            <person name="Wollweber F."/>
            <person name="Xu J."/>
            <person name="Rittmann S."/>
            <person name="Klingl A."/>
            <person name="Pilhofer M."/>
        </authorList>
    </citation>
    <scope>NUCLEOTIDE SEQUENCE</scope>
    <source>
        <strain evidence="2">B-35</strain>
    </source>
</reference>
<evidence type="ECO:0000259" key="1">
    <source>
        <dbReference type="Pfam" id="PF02036"/>
    </source>
</evidence>
<protein>
    <recommendedName>
        <fullName evidence="1">SCP2 domain-containing protein</fullName>
    </recommendedName>
</protein>
<dbReference type="EMBL" id="CP104013">
    <property type="protein sequence ID" value="UYP47232.1"/>
    <property type="molecule type" value="Genomic_DNA"/>
</dbReference>
<evidence type="ECO:0000313" key="3">
    <source>
        <dbReference type="Proteomes" id="UP001208689"/>
    </source>
</evidence>
<keyword evidence="3" id="KW-1185">Reference proteome</keyword>
<name>A0ABY6HWK6_9ARCH</name>
<dbReference type="SUPFAM" id="SSF55718">
    <property type="entry name" value="SCP-like"/>
    <property type="match status" value="1"/>
</dbReference>
<dbReference type="Pfam" id="PF02036">
    <property type="entry name" value="SCP2"/>
    <property type="match status" value="1"/>
</dbReference>
<sequence>MLNLDEEKKQALLDKIDDGSFSSEDLDDYLELFMEVCNESEDIEEEVDGWDRTFQIKMEDKDDFYFMIEECKFSVKKGTHEDPDITLEMSADTAAGIFSGEIDATSAYMGGELKIIGPLPDAVKFRTLTELVREELEE</sequence>
<feature type="domain" description="SCP2" evidence="1">
    <location>
        <begin position="35"/>
        <end position="128"/>
    </location>
</feature>
<organism evidence="2 3">
    <name type="scientific">Candidatus Lokiarchaeum ossiferum</name>
    <dbReference type="NCBI Taxonomy" id="2951803"/>
    <lineage>
        <taxon>Archaea</taxon>
        <taxon>Promethearchaeati</taxon>
        <taxon>Promethearchaeota</taxon>
        <taxon>Promethearchaeia</taxon>
        <taxon>Promethearchaeales</taxon>
        <taxon>Promethearchaeaceae</taxon>
        <taxon>Candidatus Lokiarchaeum</taxon>
    </lineage>
</organism>
<dbReference type="Proteomes" id="UP001208689">
    <property type="component" value="Chromosome"/>
</dbReference>
<dbReference type="InterPro" id="IPR003033">
    <property type="entry name" value="SCP2_sterol-bd_dom"/>
</dbReference>
<accession>A0ABY6HWK6</accession>
<gene>
    <name evidence="2" type="ORF">NEF87_003517</name>
</gene>
<proteinExistence type="predicted"/>
<dbReference type="Gene3D" id="3.30.1050.10">
    <property type="entry name" value="SCP2 sterol-binding domain"/>
    <property type="match status" value="1"/>
</dbReference>
<dbReference type="InterPro" id="IPR036527">
    <property type="entry name" value="SCP2_sterol-bd_dom_sf"/>
</dbReference>